<dbReference type="InterPro" id="IPR000073">
    <property type="entry name" value="AB_hydrolase_1"/>
</dbReference>
<sequence>MYGNNPLNLNQESIEACELVSVGHSRNIPTEIYYELYGKGPKKVIFVNGMGSDRQMWEIIVSYLLKSSEFQLLVFDHRGTGYSKSCAFSQITTSTMAKDAEELLNHLKWDKDINVVGISMGGMISSELALLIPEKISTLTLCSTTSGRLFYKEWLNEECSFSSEFQTNREFLFSALYWPKAKRKFKNTKIHGLNTFAGQALAVMRHNISQKSLNKLGQLFDGKRIWVVVGTKDNYIPESDSEYLAKHIGPAACELQIFEGSGHAVPIQNFAEFSKKLNTFIINGTLLKE</sequence>
<dbReference type="SUPFAM" id="SSF53474">
    <property type="entry name" value="alpha/beta-Hydrolases"/>
    <property type="match status" value="1"/>
</dbReference>
<dbReference type="InterPro" id="IPR029058">
    <property type="entry name" value="AB_hydrolase_fold"/>
</dbReference>
<evidence type="ECO:0000313" key="2">
    <source>
        <dbReference type="EMBL" id="OMJ24723.1"/>
    </source>
</evidence>
<dbReference type="Pfam" id="PF00561">
    <property type="entry name" value="Abhydrolase_1"/>
    <property type="match status" value="1"/>
</dbReference>
<evidence type="ECO:0000259" key="1">
    <source>
        <dbReference type="Pfam" id="PF00561"/>
    </source>
</evidence>
<dbReference type="InterPro" id="IPR050471">
    <property type="entry name" value="AB_hydrolase"/>
</dbReference>
<protein>
    <submittedName>
        <fullName evidence="2">Putative aminoacrylate hydrolase RutD</fullName>
    </submittedName>
</protein>
<dbReference type="Gene3D" id="3.40.50.1820">
    <property type="entry name" value="alpha/beta hydrolase"/>
    <property type="match status" value="1"/>
</dbReference>
<reference evidence="2 3" key="1">
    <citation type="submission" date="2017-01" db="EMBL/GenBank/DDBJ databases">
        <authorList>
            <person name="Mah S.A."/>
            <person name="Swanson W.J."/>
            <person name="Moy G.W."/>
            <person name="Vacquier V.D."/>
        </authorList>
    </citation>
    <scope>NUCLEOTIDE SEQUENCE [LARGE SCALE GENOMIC DNA]</scope>
    <source>
        <strain evidence="2 3">GSMNP</strain>
    </source>
</reference>
<dbReference type="PRINTS" id="PR00111">
    <property type="entry name" value="ABHYDROLASE"/>
</dbReference>
<name>A0A1R1YCV7_9FUNG</name>
<dbReference type="EMBL" id="LSSN01000289">
    <property type="protein sequence ID" value="OMJ24723.1"/>
    <property type="molecule type" value="Genomic_DNA"/>
</dbReference>
<dbReference type="OrthoDB" id="19657at2759"/>
<dbReference type="PANTHER" id="PTHR43433:SF5">
    <property type="entry name" value="AB HYDROLASE-1 DOMAIN-CONTAINING PROTEIN"/>
    <property type="match status" value="1"/>
</dbReference>
<comment type="caution">
    <text evidence="2">The sequence shown here is derived from an EMBL/GenBank/DDBJ whole genome shotgun (WGS) entry which is preliminary data.</text>
</comment>
<dbReference type="AlphaFoldDB" id="A0A1R1YCV7"/>
<evidence type="ECO:0000313" key="3">
    <source>
        <dbReference type="Proteomes" id="UP000187283"/>
    </source>
</evidence>
<dbReference type="GO" id="GO:0016787">
    <property type="term" value="F:hydrolase activity"/>
    <property type="evidence" value="ECO:0007669"/>
    <property type="project" value="UniProtKB-KW"/>
</dbReference>
<dbReference type="Proteomes" id="UP000187283">
    <property type="component" value="Unassembled WGS sequence"/>
</dbReference>
<dbReference type="STRING" id="133412.A0A1R1YCV7"/>
<dbReference type="PANTHER" id="PTHR43433">
    <property type="entry name" value="HYDROLASE, ALPHA/BETA FOLD FAMILY PROTEIN"/>
    <property type="match status" value="1"/>
</dbReference>
<proteinExistence type="predicted"/>
<accession>A0A1R1YCV7</accession>
<keyword evidence="2" id="KW-0378">Hydrolase</keyword>
<gene>
    <name evidence="2" type="ORF">AYI70_g1393</name>
</gene>
<feature type="domain" description="AB hydrolase-1" evidence="1">
    <location>
        <begin position="44"/>
        <end position="188"/>
    </location>
</feature>
<keyword evidence="3" id="KW-1185">Reference proteome</keyword>
<organism evidence="2 3">
    <name type="scientific">Smittium culicis</name>
    <dbReference type="NCBI Taxonomy" id="133412"/>
    <lineage>
        <taxon>Eukaryota</taxon>
        <taxon>Fungi</taxon>
        <taxon>Fungi incertae sedis</taxon>
        <taxon>Zoopagomycota</taxon>
        <taxon>Kickxellomycotina</taxon>
        <taxon>Harpellomycetes</taxon>
        <taxon>Harpellales</taxon>
        <taxon>Legeriomycetaceae</taxon>
        <taxon>Smittium</taxon>
    </lineage>
</organism>